<proteinExistence type="inferred from homology"/>
<dbReference type="KEGG" id="sur:STAUR_0404"/>
<dbReference type="PANTHER" id="PTHR18964">
    <property type="entry name" value="ROK (REPRESSOR, ORF, KINASE) FAMILY"/>
    <property type="match status" value="1"/>
</dbReference>
<evidence type="ECO:0000313" key="3">
    <source>
        <dbReference type="Proteomes" id="UP000001351"/>
    </source>
</evidence>
<protein>
    <submittedName>
        <fullName evidence="2">Glucokinase</fullName>
        <ecNumber evidence="2">2.7.1.2</ecNumber>
    </submittedName>
</protein>
<accession>E3FQA3</accession>
<dbReference type="InterPro" id="IPR000600">
    <property type="entry name" value="ROK"/>
</dbReference>
<dbReference type="EC" id="2.7.1.2" evidence="2"/>
<reference evidence="2 3" key="1">
    <citation type="journal article" date="2011" name="Mol. Biol. Evol.">
        <title>Comparative genomic analysis of fruiting body formation in Myxococcales.</title>
        <authorList>
            <person name="Huntley S."/>
            <person name="Hamann N."/>
            <person name="Wegener-Feldbrugge S."/>
            <person name="Treuner-Lange A."/>
            <person name="Kube M."/>
            <person name="Reinhardt R."/>
            <person name="Klages S."/>
            <person name="Muller R."/>
            <person name="Ronning C.M."/>
            <person name="Nierman W.C."/>
            <person name="Sogaard-Andersen L."/>
        </authorList>
    </citation>
    <scope>NUCLEOTIDE SEQUENCE [LARGE SCALE GENOMIC DNA]</scope>
    <source>
        <strain evidence="2 3">DW4/3-1</strain>
    </source>
</reference>
<dbReference type="Proteomes" id="UP000001351">
    <property type="component" value="Chromosome"/>
</dbReference>
<dbReference type="AlphaFoldDB" id="E3FQA3"/>
<dbReference type="RefSeq" id="WP_013374138.1">
    <property type="nucleotide sequence ID" value="NC_014623.1"/>
</dbReference>
<keyword evidence="2" id="KW-0808">Transferase</keyword>
<sequence>MTRKPKEDRKRVLGGLDLGGTKIQAVVLDEHGAVLSQARRATPQQGGPPAIIEALAAALEDVTKPLELEPSVLTGVGVGAPGAVNAATGTLLQAGNLPGWSGPYPLAEALTKKISVPVYLGNDVQVAVAAEARLGAGRPYRSLLGVWWGTGVGGGIILDGLRWTGRGAAGEIGHTVVRRGGARCSCGRRGCLEAYAGRGAMERKARKALERGEKTRLFDWMAEQGKDRLTSGIWLKGLKHGDPLAVKLIERALRMLGAGVASAVNLLDVEAVVIGGGLGTRLGQPYVDRLRVAMKPHLFVPQRPPDLHLAGLGELSGAIGAALLAEPAAEVLAPRHGTLNS</sequence>
<dbReference type="SUPFAM" id="SSF53067">
    <property type="entry name" value="Actin-like ATPase domain"/>
    <property type="match status" value="1"/>
</dbReference>
<dbReference type="InterPro" id="IPR043129">
    <property type="entry name" value="ATPase_NBD"/>
</dbReference>
<dbReference type="Gene3D" id="3.30.420.40">
    <property type="match status" value="2"/>
</dbReference>
<organism evidence="2 3">
    <name type="scientific">Stigmatella aurantiaca (strain DW4/3-1)</name>
    <dbReference type="NCBI Taxonomy" id="378806"/>
    <lineage>
        <taxon>Bacteria</taxon>
        <taxon>Pseudomonadati</taxon>
        <taxon>Myxococcota</taxon>
        <taxon>Myxococcia</taxon>
        <taxon>Myxococcales</taxon>
        <taxon>Cystobacterineae</taxon>
        <taxon>Archangiaceae</taxon>
        <taxon>Stigmatella</taxon>
    </lineage>
</organism>
<dbReference type="GO" id="GO:0004340">
    <property type="term" value="F:glucokinase activity"/>
    <property type="evidence" value="ECO:0007669"/>
    <property type="project" value="UniProtKB-EC"/>
</dbReference>
<evidence type="ECO:0000256" key="1">
    <source>
        <dbReference type="ARBA" id="ARBA00006479"/>
    </source>
</evidence>
<dbReference type="eggNOG" id="COG1940">
    <property type="taxonomic scope" value="Bacteria"/>
</dbReference>
<dbReference type="PANTHER" id="PTHR18964:SF149">
    <property type="entry name" value="BIFUNCTIONAL UDP-N-ACETYLGLUCOSAMINE 2-EPIMERASE_N-ACETYLMANNOSAMINE KINASE"/>
    <property type="match status" value="1"/>
</dbReference>
<dbReference type="STRING" id="378806.STAUR_0404"/>
<keyword evidence="3" id="KW-1185">Reference proteome</keyword>
<dbReference type="EMBL" id="CP002271">
    <property type="protein sequence ID" value="ADO68213.1"/>
    <property type="molecule type" value="Genomic_DNA"/>
</dbReference>
<evidence type="ECO:0000313" key="2">
    <source>
        <dbReference type="EMBL" id="ADO68213.1"/>
    </source>
</evidence>
<dbReference type="HOGENOM" id="CLU_036604_0_4_7"/>
<comment type="similarity">
    <text evidence="1">Belongs to the ROK (NagC/XylR) family.</text>
</comment>
<name>E3FQA3_STIAD</name>
<dbReference type="OrthoDB" id="9810372at2"/>
<dbReference type="Pfam" id="PF00480">
    <property type="entry name" value="ROK"/>
    <property type="match status" value="1"/>
</dbReference>
<gene>
    <name evidence="2" type="primary">glkA</name>
    <name evidence="2" type="ordered locus">STAUR_0404</name>
</gene>